<feature type="non-terminal residue" evidence="3">
    <location>
        <position position="1"/>
    </location>
</feature>
<dbReference type="AlphaFoldDB" id="A0A151JS04"/>
<keyword evidence="4" id="KW-1185">Reference proteome</keyword>
<dbReference type="InterPro" id="IPR044822">
    <property type="entry name" value="Myb_DNA-bind_4"/>
</dbReference>
<name>A0A151JS04_9HYME</name>
<gene>
    <name evidence="3" type="ORF">ALC57_00394</name>
</gene>
<dbReference type="EMBL" id="KQ978557">
    <property type="protein sequence ID" value="KYN30153.1"/>
    <property type="molecule type" value="Genomic_DNA"/>
</dbReference>
<evidence type="ECO:0000259" key="2">
    <source>
        <dbReference type="Pfam" id="PF13837"/>
    </source>
</evidence>
<evidence type="ECO:0000313" key="3">
    <source>
        <dbReference type="EMBL" id="KYN30153.1"/>
    </source>
</evidence>
<proteinExistence type="predicted"/>
<reference evidence="3 4" key="1">
    <citation type="submission" date="2015-09" db="EMBL/GenBank/DDBJ databases">
        <title>Trachymyrmex cornetzi WGS genome.</title>
        <authorList>
            <person name="Nygaard S."/>
            <person name="Hu H."/>
            <person name="Boomsma J."/>
            <person name="Zhang G."/>
        </authorList>
    </citation>
    <scope>NUCLEOTIDE SEQUENCE [LARGE SCALE GENOMIC DNA]</scope>
    <source>
        <strain evidence="3">Tcor2-1</strain>
        <tissue evidence="3">Whole body</tissue>
    </source>
</reference>
<sequence length="145" mass="15876">IKSNENDCFIDPNLLATVVAKQLTEKETDFTSGMKQNHIIWSEIASKMIKDSNGKYNVTGQQCSVKLSGLKKAYKIMDSIFGKKAYVIPPAIASSKGPAEPTPSTSSEPITNSPSSSNPIKKRKVEIVLESFSLSPKIQMKKGRK</sequence>
<protein>
    <recommendedName>
        <fullName evidence="2">Myb/SANT-like DNA-binding domain-containing protein</fullName>
    </recommendedName>
</protein>
<organism evidence="3 4">
    <name type="scientific">Trachymyrmex cornetzi</name>
    <dbReference type="NCBI Taxonomy" id="471704"/>
    <lineage>
        <taxon>Eukaryota</taxon>
        <taxon>Metazoa</taxon>
        <taxon>Ecdysozoa</taxon>
        <taxon>Arthropoda</taxon>
        <taxon>Hexapoda</taxon>
        <taxon>Insecta</taxon>
        <taxon>Pterygota</taxon>
        <taxon>Neoptera</taxon>
        <taxon>Endopterygota</taxon>
        <taxon>Hymenoptera</taxon>
        <taxon>Apocrita</taxon>
        <taxon>Aculeata</taxon>
        <taxon>Formicoidea</taxon>
        <taxon>Formicidae</taxon>
        <taxon>Myrmicinae</taxon>
        <taxon>Trachymyrmex</taxon>
    </lineage>
</organism>
<dbReference type="Pfam" id="PF13837">
    <property type="entry name" value="Myb_DNA-bind_4"/>
    <property type="match status" value="1"/>
</dbReference>
<accession>A0A151JS04</accession>
<feature type="compositionally biased region" description="Low complexity" evidence="1">
    <location>
        <begin position="102"/>
        <end position="119"/>
    </location>
</feature>
<feature type="region of interest" description="Disordered" evidence="1">
    <location>
        <begin position="92"/>
        <end position="122"/>
    </location>
</feature>
<dbReference type="Gene3D" id="1.10.10.60">
    <property type="entry name" value="Homeodomain-like"/>
    <property type="match status" value="1"/>
</dbReference>
<feature type="domain" description="Myb/SANT-like DNA-binding" evidence="2">
    <location>
        <begin position="26"/>
        <end position="77"/>
    </location>
</feature>
<evidence type="ECO:0000256" key="1">
    <source>
        <dbReference type="SAM" id="MobiDB-lite"/>
    </source>
</evidence>
<dbReference type="Proteomes" id="UP000078492">
    <property type="component" value="Unassembled WGS sequence"/>
</dbReference>
<evidence type="ECO:0000313" key="4">
    <source>
        <dbReference type="Proteomes" id="UP000078492"/>
    </source>
</evidence>